<reference evidence="2" key="1">
    <citation type="submission" date="2021-01" db="EMBL/GenBank/DDBJ databases">
        <authorList>
            <consortium name="Genoscope - CEA"/>
            <person name="William W."/>
        </authorList>
    </citation>
    <scope>NUCLEOTIDE SEQUENCE</scope>
</reference>
<evidence type="ECO:0000256" key="1">
    <source>
        <dbReference type="SAM" id="MobiDB-lite"/>
    </source>
</evidence>
<name>A0A816KWL8_BRANA</name>
<evidence type="ECO:0000313" key="2">
    <source>
        <dbReference type="EMBL" id="CAF1928788.1"/>
    </source>
</evidence>
<protein>
    <submittedName>
        <fullName evidence="2">(rape) hypothetical protein</fullName>
    </submittedName>
</protein>
<sequence length="215" mass="23647">MHLPQLSYFSIYPRSLYFSSLHNPPTISPLIIVGTLHKRKEEEEAAAVERKRVERESRSKIGSGERPARERACRRRIPSSYRKICWSFASLLSPLTSTLPEFWFRSHPWRICFWSKGAVVWRFGAVKLVVLPVDVSFPGGGGSYSSVAAGPCFREVEAFSAPLSSVLSPGGEGSLSLASPALGVSVRWIGFGSRLWLVCGSRFVVPSGSQLCSVG</sequence>
<dbReference type="EMBL" id="HG994369">
    <property type="protein sequence ID" value="CAF1928788.1"/>
    <property type="molecule type" value="Genomic_DNA"/>
</dbReference>
<gene>
    <name evidence="2" type="ORF">DARMORV10_C05P28680.1</name>
</gene>
<feature type="compositionally biased region" description="Basic and acidic residues" evidence="1">
    <location>
        <begin position="47"/>
        <end position="59"/>
    </location>
</feature>
<dbReference type="Proteomes" id="UP001295469">
    <property type="component" value="Chromosome C05"/>
</dbReference>
<feature type="region of interest" description="Disordered" evidence="1">
    <location>
        <begin position="47"/>
        <end position="71"/>
    </location>
</feature>
<dbReference type="AlphaFoldDB" id="A0A816KWL8"/>
<accession>A0A816KWL8</accession>
<proteinExistence type="predicted"/>
<organism evidence="2">
    <name type="scientific">Brassica napus</name>
    <name type="common">Rape</name>
    <dbReference type="NCBI Taxonomy" id="3708"/>
    <lineage>
        <taxon>Eukaryota</taxon>
        <taxon>Viridiplantae</taxon>
        <taxon>Streptophyta</taxon>
        <taxon>Embryophyta</taxon>
        <taxon>Tracheophyta</taxon>
        <taxon>Spermatophyta</taxon>
        <taxon>Magnoliopsida</taxon>
        <taxon>eudicotyledons</taxon>
        <taxon>Gunneridae</taxon>
        <taxon>Pentapetalae</taxon>
        <taxon>rosids</taxon>
        <taxon>malvids</taxon>
        <taxon>Brassicales</taxon>
        <taxon>Brassicaceae</taxon>
        <taxon>Brassiceae</taxon>
        <taxon>Brassica</taxon>
    </lineage>
</organism>